<keyword evidence="2" id="KW-1133">Transmembrane helix</keyword>
<evidence type="ECO:0000256" key="2">
    <source>
        <dbReference type="SAM" id="Phobius"/>
    </source>
</evidence>
<dbReference type="EMBL" id="JAARVG010000014">
    <property type="protein sequence ID" value="MBC1794487.1"/>
    <property type="molecule type" value="Genomic_DNA"/>
</dbReference>
<feature type="compositionally biased region" description="Basic and acidic residues" evidence="1">
    <location>
        <begin position="34"/>
        <end position="46"/>
    </location>
</feature>
<evidence type="ECO:0000313" key="3">
    <source>
        <dbReference type="EMBL" id="MBC1794487.1"/>
    </source>
</evidence>
<keyword evidence="2" id="KW-0472">Membrane</keyword>
<accession>A0A7X1CMM5</accession>
<reference evidence="3 4" key="1">
    <citation type="submission" date="2020-03" db="EMBL/GenBank/DDBJ databases">
        <title>Soil Listeria distribution.</title>
        <authorList>
            <person name="Liao J."/>
            <person name="Wiedmann M."/>
        </authorList>
    </citation>
    <scope>NUCLEOTIDE SEQUENCE [LARGE SCALE GENOMIC DNA]</scope>
    <source>
        <strain evidence="3 4">FSL L7-0978</strain>
    </source>
</reference>
<keyword evidence="2" id="KW-0812">Transmembrane</keyword>
<evidence type="ECO:0000256" key="1">
    <source>
        <dbReference type="SAM" id="MobiDB-lite"/>
    </source>
</evidence>
<feature type="transmembrane region" description="Helical" evidence="2">
    <location>
        <begin position="14"/>
        <end position="32"/>
    </location>
</feature>
<evidence type="ECO:0000313" key="4">
    <source>
        <dbReference type="Proteomes" id="UP000539064"/>
    </source>
</evidence>
<protein>
    <submittedName>
        <fullName evidence="3">Uncharacterized protein</fullName>
    </submittedName>
</protein>
<dbReference type="Proteomes" id="UP000539064">
    <property type="component" value="Unassembled WGS sequence"/>
</dbReference>
<dbReference type="RefSeq" id="WP_185524674.1">
    <property type="nucleotide sequence ID" value="NZ_JAARVG010000014.1"/>
</dbReference>
<name>A0A7X1CMM5_9LIST</name>
<gene>
    <name evidence="3" type="ORF">HCA52_13730</name>
</gene>
<feature type="region of interest" description="Disordered" evidence="1">
    <location>
        <begin position="34"/>
        <end position="73"/>
    </location>
</feature>
<organism evidence="3 4">
    <name type="scientific">Listeria booriae</name>
    <dbReference type="NCBI Taxonomy" id="1552123"/>
    <lineage>
        <taxon>Bacteria</taxon>
        <taxon>Bacillati</taxon>
        <taxon>Bacillota</taxon>
        <taxon>Bacilli</taxon>
        <taxon>Bacillales</taxon>
        <taxon>Listeriaceae</taxon>
        <taxon>Listeria</taxon>
    </lineage>
</organism>
<comment type="caution">
    <text evidence="3">The sequence shown here is derived from an EMBL/GenBank/DDBJ whole genome shotgun (WGS) entry which is preliminary data.</text>
</comment>
<proteinExistence type="predicted"/>
<sequence>MKKERTKKPFYKKIWVWAIIIIVVIVAANIGGGDDSKESTATKETTKATTQKIKKESSPSKNKTPKKDLPYPETAVQTTLGAGTFSIGDDIKAGRYTIHTNESSGNISSGMGLNEILGADSSIAVNDVVTTFKDGEELQIQGLNNVTFTPKVAGTLPDKPTLTKFNSGTYHVGVDILEGKYIVSTNDTSGNFNVGLNVNEILGTDASLATNNIQVNLKDGDEIQLAGLNNTTFTPK</sequence>
<dbReference type="AlphaFoldDB" id="A0A7X1CMM5"/>